<comment type="caution">
    <text evidence="2">The sequence shown here is derived from an EMBL/GenBank/DDBJ whole genome shotgun (WGS) entry which is preliminary data.</text>
</comment>
<keyword evidence="3" id="KW-1185">Reference proteome</keyword>
<feature type="compositionally biased region" description="Low complexity" evidence="1">
    <location>
        <begin position="40"/>
        <end position="49"/>
    </location>
</feature>
<gene>
    <name evidence="2" type="ORF">E2C01_062025</name>
</gene>
<evidence type="ECO:0000256" key="1">
    <source>
        <dbReference type="SAM" id="MobiDB-lite"/>
    </source>
</evidence>
<dbReference type="AlphaFoldDB" id="A0A5B7HDF5"/>
<dbReference type="EMBL" id="VSRR010026840">
    <property type="protein sequence ID" value="MPC67839.1"/>
    <property type="molecule type" value="Genomic_DNA"/>
</dbReference>
<name>A0A5B7HDF5_PORTR</name>
<accession>A0A5B7HDF5</accession>
<evidence type="ECO:0000313" key="2">
    <source>
        <dbReference type="EMBL" id="MPC67839.1"/>
    </source>
</evidence>
<feature type="region of interest" description="Disordered" evidence="1">
    <location>
        <begin position="27"/>
        <end position="61"/>
    </location>
</feature>
<organism evidence="2 3">
    <name type="scientific">Portunus trituberculatus</name>
    <name type="common">Swimming crab</name>
    <name type="synonym">Neptunus trituberculatus</name>
    <dbReference type="NCBI Taxonomy" id="210409"/>
    <lineage>
        <taxon>Eukaryota</taxon>
        <taxon>Metazoa</taxon>
        <taxon>Ecdysozoa</taxon>
        <taxon>Arthropoda</taxon>
        <taxon>Crustacea</taxon>
        <taxon>Multicrustacea</taxon>
        <taxon>Malacostraca</taxon>
        <taxon>Eumalacostraca</taxon>
        <taxon>Eucarida</taxon>
        <taxon>Decapoda</taxon>
        <taxon>Pleocyemata</taxon>
        <taxon>Brachyura</taxon>
        <taxon>Eubrachyura</taxon>
        <taxon>Portunoidea</taxon>
        <taxon>Portunidae</taxon>
        <taxon>Portuninae</taxon>
        <taxon>Portunus</taxon>
    </lineage>
</organism>
<proteinExistence type="predicted"/>
<reference evidence="2 3" key="1">
    <citation type="submission" date="2019-05" db="EMBL/GenBank/DDBJ databases">
        <title>Another draft genome of Portunus trituberculatus and its Hox gene families provides insights of decapod evolution.</title>
        <authorList>
            <person name="Jeong J.-H."/>
            <person name="Song I."/>
            <person name="Kim S."/>
            <person name="Choi T."/>
            <person name="Kim D."/>
            <person name="Ryu S."/>
            <person name="Kim W."/>
        </authorList>
    </citation>
    <scope>NUCLEOTIDE SEQUENCE [LARGE SCALE GENOMIC DNA]</scope>
    <source>
        <tissue evidence="2">Muscle</tissue>
    </source>
</reference>
<protein>
    <submittedName>
        <fullName evidence="2">Uncharacterized protein</fullName>
    </submittedName>
</protein>
<dbReference type="Proteomes" id="UP000324222">
    <property type="component" value="Unassembled WGS sequence"/>
</dbReference>
<evidence type="ECO:0000313" key="3">
    <source>
        <dbReference type="Proteomes" id="UP000324222"/>
    </source>
</evidence>
<sequence>MVGGCGGRAVVVSAELVCRCTGVSLSPPTTRCSETPVPPKQQLQQPLQPAVSPTPACTPSTHQATVHTSKAEFMELISATPAASVTNRGRKFGCVYEVRGPSPLHSPHHSLLT</sequence>